<dbReference type="Proteomes" id="UP001173597">
    <property type="component" value="Unassembled WGS sequence"/>
</dbReference>
<dbReference type="RefSeq" id="WP_055329653.1">
    <property type="nucleotide sequence ID" value="NZ_JAQSPG010000014.1"/>
</dbReference>
<accession>A0AAW6X1P1</accession>
<comment type="caution">
    <text evidence="2">The sequence shown here is derived from an EMBL/GenBank/DDBJ whole genome shotgun (WGS) entry which is preliminary data.</text>
</comment>
<dbReference type="EMBL" id="JARTLO010000004">
    <property type="protein sequence ID" value="MDK4765517.1"/>
    <property type="molecule type" value="Genomic_DNA"/>
</dbReference>
<feature type="transmembrane region" description="Helical" evidence="1">
    <location>
        <begin position="338"/>
        <end position="357"/>
    </location>
</feature>
<dbReference type="Pfam" id="PF14897">
    <property type="entry name" value="EpsG"/>
    <property type="match status" value="1"/>
</dbReference>
<evidence type="ECO:0000313" key="5">
    <source>
        <dbReference type="Proteomes" id="UP001174748"/>
    </source>
</evidence>
<feature type="transmembrane region" description="Helical" evidence="1">
    <location>
        <begin position="196"/>
        <end position="217"/>
    </location>
</feature>
<dbReference type="EMBL" id="JARTOI010000065">
    <property type="protein sequence ID" value="MDK5173550.1"/>
    <property type="molecule type" value="Genomic_DNA"/>
</dbReference>
<keyword evidence="1" id="KW-0472">Membrane</keyword>
<feature type="transmembrane region" description="Helical" evidence="1">
    <location>
        <begin position="313"/>
        <end position="332"/>
    </location>
</feature>
<feature type="transmembrane region" description="Helical" evidence="1">
    <location>
        <begin position="229"/>
        <end position="252"/>
    </location>
</feature>
<organism evidence="2 4">
    <name type="scientific">Serratia nevei</name>
    <dbReference type="NCBI Taxonomy" id="2703794"/>
    <lineage>
        <taxon>Bacteria</taxon>
        <taxon>Pseudomonadati</taxon>
        <taxon>Pseudomonadota</taxon>
        <taxon>Gammaproteobacteria</taxon>
        <taxon>Enterobacterales</taxon>
        <taxon>Yersiniaceae</taxon>
        <taxon>Serratia</taxon>
    </lineage>
</organism>
<feature type="transmembrane region" description="Helical" evidence="1">
    <location>
        <begin position="364"/>
        <end position="381"/>
    </location>
</feature>
<evidence type="ECO:0000313" key="4">
    <source>
        <dbReference type="Proteomes" id="UP001173597"/>
    </source>
</evidence>
<gene>
    <name evidence="2" type="ORF">P9854_06785</name>
    <name evidence="3" type="ORF">P9921_24205</name>
</gene>
<feature type="transmembrane region" description="Helical" evidence="1">
    <location>
        <begin position="12"/>
        <end position="45"/>
    </location>
</feature>
<dbReference type="AlphaFoldDB" id="A0AAW6X1P1"/>
<dbReference type="InterPro" id="IPR049458">
    <property type="entry name" value="EpsG-like"/>
</dbReference>
<keyword evidence="5" id="KW-1185">Reference proteome</keyword>
<evidence type="ECO:0000256" key="1">
    <source>
        <dbReference type="SAM" id="Phobius"/>
    </source>
</evidence>
<feature type="transmembrane region" description="Helical" evidence="1">
    <location>
        <begin position="153"/>
        <end position="173"/>
    </location>
</feature>
<keyword evidence="1" id="KW-0812">Transmembrane</keyword>
<reference evidence="2" key="1">
    <citation type="submission" date="2023-01" db="EMBL/GenBank/DDBJ databases">
        <title>Genomic dissection of endemic carbapenem resistance: metallo-beta-lactamase gene dissemination through clonal, plasmid and integron transfer pathways.</title>
        <authorList>
            <person name="Macesic N."/>
        </authorList>
    </citation>
    <scope>NUCLEOTIDE SEQUENCE</scope>
    <source>
        <strain evidence="3">CPO382</strain>
        <strain evidence="2">CPO573</strain>
    </source>
</reference>
<keyword evidence="1" id="KW-1133">Transmembrane helix</keyword>
<feature type="transmembrane region" description="Helical" evidence="1">
    <location>
        <begin position="129"/>
        <end position="146"/>
    </location>
</feature>
<proteinExistence type="predicted"/>
<dbReference type="Proteomes" id="UP001174748">
    <property type="component" value="Unassembled WGS sequence"/>
</dbReference>
<feature type="transmembrane region" description="Helical" evidence="1">
    <location>
        <begin position="280"/>
        <end position="301"/>
    </location>
</feature>
<sequence>MELTEVLNKRNMVLCLLVLIAMGSFFVAPYLTMVGFSGIMAFYIIASDREKNYLAYFFFFIAMTLITCIVISTKTLDAIMNDKVNYRLSMLEGNGLNIVQWVADFQGSDFISYLFLYISAYLFGVNNEAFAFFYFVSFTLLVVGLYRITGNSFAIILFMFCCQYTFQGLYGNILRQSLALSFLVCALSCKTIRNGMALIILAAMSHFSFIMYGPYIFLRRFFQKVSTPLALAAFGATYVVGKYFFSILVAFFPTGSLFSEKAAVYDNDATFEGSDFGRKLGAIVFFIMIIEGGNLFQKYFLELDESRKRTLEDIRGFFIYGALIFFLCTSFEEISTRYAFNLMIFAFTYTILLVGGIKDYMLKCIIYLSLVALLLLMYVYINIVSNQFFYYGDLVSIISDDLPTILNKIGVF</sequence>
<feature type="transmembrane region" description="Helical" evidence="1">
    <location>
        <begin position="101"/>
        <end position="123"/>
    </location>
</feature>
<protein>
    <submittedName>
        <fullName evidence="2">EpsG family protein</fullName>
    </submittedName>
</protein>
<feature type="transmembrane region" description="Helical" evidence="1">
    <location>
        <begin position="57"/>
        <end position="80"/>
    </location>
</feature>
<evidence type="ECO:0000313" key="3">
    <source>
        <dbReference type="EMBL" id="MDK5173550.1"/>
    </source>
</evidence>
<evidence type="ECO:0000313" key="2">
    <source>
        <dbReference type="EMBL" id="MDK4765517.1"/>
    </source>
</evidence>
<name>A0AAW6X1P1_9GAMM</name>